<sequence length="100" mass="12188">MAKLEEISEEIQRIKKNISTYEKLKNTCLKLSVYYYREGNTIMNHCMKIRLSKIKSRLYYLHSELIPIEKERLQLLNQQPKIIIRETITLKIKNYESWMH</sequence>
<dbReference type="EMBL" id="MUGY01000002">
    <property type="protein sequence ID" value="OXA97879.1"/>
    <property type="molecule type" value="Genomic_DNA"/>
</dbReference>
<dbReference type="EMBL" id="JPRM01000036">
    <property type="protein sequence ID" value="KFF11216.1"/>
    <property type="molecule type" value="Genomic_DNA"/>
</dbReference>
<dbReference type="OrthoDB" id="9922893at2"/>
<evidence type="ECO:0000313" key="4">
    <source>
        <dbReference type="Proteomes" id="UP000198424"/>
    </source>
</evidence>
<reference evidence="1 3" key="1">
    <citation type="submission" date="2014-07" db="EMBL/GenBank/DDBJ databases">
        <title>Genome of Flavobacterium hydatis DSM 2063.</title>
        <authorList>
            <person name="Pipes S.E."/>
            <person name="Stropko S.J."/>
            <person name="Newman J.D."/>
        </authorList>
    </citation>
    <scope>NUCLEOTIDE SEQUENCE [LARGE SCALE GENOMIC DNA]</scope>
    <source>
        <strain evidence="1 3">DSM 2063</strain>
    </source>
</reference>
<evidence type="ECO:0000313" key="1">
    <source>
        <dbReference type="EMBL" id="KFF11216.1"/>
    </source>
</evidence>
<comment type="caution">
    <text evidence="1">The sequence shown here is derived from an EMBL/GenBank/DDBJ whole genome shotgun (WGS) entry which is preliminary data.</text>
</comment>
<gene>
    <name evidence="2" type="ORF">B0A62_03205</name>
    <name evidence="1" type="ORF">IW20_19970</name>
</gene>
<evidence type="ECO:0000313" key="2">
    <source>
        <dbReference type="EMBL" id="OXA97879.1"/>
    </source>
</evidence>
<dbReference type="RefSeq" id="WP_035626285.1">
    <property type="nucleotide sequence ID" value="NZ_JBEWQG010000046.1"/>
</dbReference>
<dbReference type="Proteomes" id="UP000028712">
    <property type="component" value="Unassembled WGS sequence"/>
</dbReference>
<protein>
    <submittedName>
        <fullName evidence="1">Uncharacterized protein</fullName>
    </submittedName>
</protein>
<dbReference type="AlphaFoldDB" id="A0A086A3F2"/>
<dbReference type="Proteomes" id="UP000198424">
    <property type="component" value="Unassembled WGS sequence"/>
</dbReference>
<dbReference type="STRING" id="991.IW20_19970"/>
<accession>A0A086A3F2</accession>
<proteinExistence type="predicted"/>
<reference evidence="2 4" key="2">
    <citation type="submission" date="2016-11" db="EMBL/GenBank/DDBJ databases">
        <title>Whole genomes of Flavobacteriaceae.</title>
        <authorList>
            <person name="Stine C."/>
            <person name="Li C."/>
            <person name="Tadesse D."/>
        </authorList>
    </citation>
    <scope>NUCLEOTIDE SEQUENCE [LARGE SCALE GENOMIC DNA]</scope>
    <source>
        <strain evidence="2 4">ATCC 29551</strain>
    </source>
</reference>
<organism evidence="1 3">
    <name type="scientific">Flavobacterium hydatis</name>
    <name type="common">Cytophaga aquatilis</name>
    <dbReference type="NCBI Taxonomy" id="991"/>
    <lineage>
        <taxon>Bacteria</taxon>
        <taxon>Pseudomonadati</taxon>
        <taxon>Bacteroidota</taxon>
        <taxon>Flavobacteriia</taxon>
        <taxon>Flavobacteriales</taxon>
        <taxon>Flavobacteriaceae</taxon>
        <taxon>Flavobacterium</taxon>
    </lineage>
</organism>
<evidence type="ECO:0000313" key="3">
    <source>
        <dbReference type="Proteomes" id="UP000028712"/>
    </source>
</evidence>
<name>A0A086A3F2_FLAHY</name>
<keyword evidence="4" id="KW-1185">Reference proteome</keyword>